<protein>
    <submittedName>
        <fullName evidence="8">RagB/SusD family nutrient uptake outer membrane protein</fullName>
    </submittedName>
</protein>
<accession>A0A9P3ZI31</accession>
<evidence type="ECO:0000313" key="8">
    <source>
        <dbReference type="EMBL" id="KAA2558922.1"/>
    </source>
</evidence>
<dbReference type="RefSeq" id="WP_055203653.1">
    <property type="nucleotide sequence ID" value="NZ_DAWDUM010000021.1"/>
</dbReference>
<keyword evidence="3" id="KW-0732">Signal</keyword>
<dbReference type="SUPFAM" id="SSF48452">
    <property type="entry name" value="TPR-like"/>
    <property type="match status" value="1"/>
</dbReference>
<evidence type="ECO:0000256" key="2">
    <source>
        <dbReference type="ARBA" id="ARBA00006275"/>
    </source>
</evidence>
<feature type="domain" description="RagB/SusD" evidence="6">
    <location>
        <begin position="376"/>
        <end position="484"/>
    </location>
</feature>
<dbReference type="AlphaFoldDB" id="A0A9P3ZI31"/>
<reference evidence="8 9" key="1">
    <citation type="journal article" date="2019" name="Nat. Med.">
        <title>A library of human gut bacterial isolates paired with longitudinal multiomics data enables mechanistic microbiome research.</title>
        <authorList>
            <person name="Poyet M."/>
            <person name="Groussin M."/>
            <person name="Gibbons S.M."/>
            <person name="Avila-Pacheco J."/>
            <person name="Jiang X."/>
            <person name="Kearney S.M."/>
            <person name="Perrotta A.R."/>
            <person name="Berdy B."/>
            <person name="Zhao S."/>
            <person name="Lieberman T.D."/>
            <person name="Swanson P.K."/>
            <person name="Smith M."/>
            <person name="Roesemann S."/>
            <person name="Alexander J.E."/>
            <person name="Rich S.A."/>
            <person name="Livny J."/>
            <person name="Vlamakis H."/>
            <person name="Clish C."/>
            <person name="Bullock K."/>
            <person name="Deik A."/>
            <person name="Scott J."/>
            <person name="Pierce K.A."/>
            <person name="Xavier R.J."/>
            <person name="Alm E.J."/>
        </authorList>
    </citation>
    <scope>NUCLEOTIDE SEQUENCE [LARGE SCALE GENOMIC DNA]</scope>
    <source>
        <strain evidence="8 9">BIOML-A204</strain>
    </source>
</reference>
<dbReference type="Pfam" id="PF14322">
    <property type="entry name" value="SusD-like_3"/>
    <property type="match status" value="1"/>
</dbReference>
<dbReference type="Pfam" id="PF07980">
    <property type="entry name" value="SusD_RagB"/>
    <property type="match status" value="1"/>
</dbReference>
<comment type="similarity">
    <text evidence="2">Belongs to the SusD family.</text>
</comment>
<sequence>MKAINKIWVFALGTAVMVSCSDLDTFPESGIVTEDQKKEVVEDNPERLQADINTLSSIFTKLLPNWAGGSATPFHNDFSYPAVCIATDGNGADMVSDNSDYEWFSVAFEYSDRNANYAVPMFTWNFCYKLNKQANDILATIPADTENQTLIYYRGQALVARAFANFTLAQRFQFTYKGNEDKPTVPIVTWDMPAERAGANPRATNAEIYKLIYDDLTQAIADLEGFQRTSKAAADRNVAYGMRARVNLVMNNWGEAATDAEAALSGYTFLSKDDVSAPGFNSANSPSWIWAGIYKAADTPANYRNITWGGHLCSFARGYTTSQGLYKRINSLLYNMIPDTDVRKGWWINASLESPLLDHMDWDGVTGSAISSLAIPNVKRAFQPYTNVKFAPYENKCGTDINAGDWCIMRAEEMLLIQAEAMAMGGNLGGGKSLLENWVKTYRDPSYSCAATTPEAFQSEIWWQRRVELWGEGHAYTDIMRLKKNLVRCTTDGKSDFPDAWAFNIAATDGILLMRIPTGETNANAAIDPVKDNNNEGTFPVNGSGAGLTDGCVVK</sequence>
<feature type="domain" description="SusD-like N-terminal" evidence="7">
    <location>
        <begin position="89"/>
        <end position="248"/>
    </location>
</feature>
<evidence type="ECO:0000259" key="7">
    <source>
        <dbReference type="Pfam" id="PF14322"/>
    </source>
</evidence>
<evidence type="ECO:0000256" key="5">
    <source>
        <dbReference type="ARBA" id="ARBA00023237"/>
    </source>
</evidence>
<dbReference type="InterPro" id="IPR011990">
    <property type="entry name" value="TPR-like_helical_dom_sf"/>
</dbReference>
<keyword evidence="4" id="KW-0472">Membrane</keyword>
<evidence type="ECO:0000313" key="9">
    <source>
        <dbReference type="Proteomes" id="UP000323119"/>
    </source>
</evidence>
<dbReference type="Gene3D" id="1.25.40.390">
    <property type="match status" value="1"/>
</dbReference>
<dbReference type="PROSITE" id="PS51257">
    <property type="entry name" value="PROKAR_LIPOPROTEIN"/>
    <property type="match status" value="1"/>
</dbReference>
<dbReference type="InterPro" id="IPR033985">
    <property type="entry name" value="SusD-like_N"/>
</dbReference>
<dbReference type="EMBL" id="VVUY01000010">
    <property type="protein sequence ID" value="KAA2558922.1"/>
    <property type="molecule type" value="Genomic_DNA"/>
</dbReference>
<proteinExistence type="inferred from homology"/>
<comment type="subcellular location">
    <subcellularLocation>
        <location evidence="1">Cell outer membrane</location>
    </subcellularLocation>
</comment>
<evidence type="ECO:0000256" key="3">
    <source>
        <dbReference type="ARBA" id="ARBA00022729"/>
    </source>
</evidence>
<evidence type="ECO:0000259" key="6">
    <source>
        <dbReference type="Pfam" id="PF07980"/>
    </source>
</evidence>
<dbReference type="GO" id="GO:0009279">
    <property type="term" value="C:cell outer membrane"/>
    <property type="evidence" value="ECO:0007669"/>
    <property type="project" value="UniProtKB-SubCell"/>
</dbReference>
<keyword evidence="5" id="KW-0998">Cell outer membrane</keyword>
<evidence type="ECO:0000256" key="1">
    <source>
        <dbReference type="ARBA" id="ARBA00004442"/>
    </source>
</evidence>
<organism evidence="8 9">
    <name type="scientific">Alistipes onderdonkii</name>
    <dbReference type="NCBI Taxonomy" id="328813"/>
    <lineage>
        <taxon>Bacteria</taxon>
        <taxon>Pseudomonadati</taxon>
        <taxon>Bacteroidota</taxon>
        <taxon>Bacteroidia</taxon>
        <taxon>Bacteroidales</taxon>
        <taxon>Rikenellaceae</taxon>
        <taxon>Alistipes</taxon>
    </lineage>
</organism>
<gene>
    <name evidence="8" type="ORF">F2S36_11590</name>
</gene>
<comment type="caution">
    <text evidence="8">The sequence shown here is derived from an EMBL/GenBank/DDBJ whole genome shotgun (WGS) entry which is preliminary data.</text>
</comment>
<dbReference type="Proteomes" id="UP000323119">
    <property type="component" value="Unassembled WGS sequence"/>
</dbReference>
<name>A0A9P3ZI31_9BACT</name>
<dbReference type="InterPro" id="IPR012944">
    <property type="entry name" value="SusD_RagB_dom"/>
</dbReference>
<evidence type="ECO:0000256" key="4">
    <source>
        <dbReference type="ARBA" id="ARBA00023136"/>
    </source>
</evidence>